<feature type="compositionally biased region" description="Low complexity" evidence="2">
    <location>
        <begin position="127"/>
        <end position="148"/>
    </location>
</feature>
<accession>X6MFU9</accession>
<keyword evidence="3" id="KW-1133">Transmembrane helix</keyword>
<dbReference type="PROSITE" id="PS50102">
    <property type="entry name" value="RRM"/>
    <property type="match status" value="1"/>
</dbReference>
<gene>
    <name evidence="5" type="ORF">RFI_24595</name>
</gene>
<comment type="caution">
    <text evidence="5">The sequence shown here is derived from an EMBL/GenBank/DDBJ whole genome shotgun (WGS) entry which is preliminary data.</text>
</comment>
<evidence type="ECO:0000313" key="5">
    <source>
        <dbReference type="EMBL" id="ETO12779.1"/>
    </source>
</evidence>
<dbReference type="InterPro" id="IPR012677">
    <property type="entry name" value="Nucleotide-bd_a/b_plait_sf"/>
</dbReference>
<feature type="transmembrane region" description="Helical" evidence="3">
    <location>
        <begin position="12"/>
        <end position="39"/>
    </location>
</feature>
<dbReference type="Gene3D" id="3.30.70.330">
    <property type="match status" value="1"/>
</dbReference>
<dbReference type="Proteomes" id="UP000023152">
    <property type="component" value="Unassembled WGS sequence"/>
</dbReference>
<organism evidence="5 6">
    <name type="scientific">Reticulomyxa filosa</name>
    <dbReference type="NCBI Taxonomy" id="46433"/>
    <lineage>
        <taxon>Eukaryota</taxon>
        <taxon>Sar</taxon>
        <taxon>Rhizaria</taxon>
        <taxon>Retaria</taxon>
        <taxon>Foraminifera</taxon>
        <taxon>Monothalamids</taxon>
        <taxon>Reticulomyxidae</taxon>
        <taxon>Reticulomyxa</taxon>
    </lineage>
</organism>
<dbReference type="EMBL" id="ASPP01021082">
    <property type="protein sequence ID" value="ETO12779.1"/>
    <property type="molecule type" value="Genomic_DNA"/>
</dbReference>
<keyword evidence="1" id="KW-0694">RNA-binding</keyword>
<keyword evidence="6" id="KW-1185">Reference proteome</keyword>
<dbReference type="InterPro" id="IPR035979">
    <property type="entry name" value="RBD_domain_sf"/>
</dbReference>
<keyword evidence="3" id="KW-0812">Transmembrane</keyword>
<dbReference type="AlphaFoldDB" id="X6MFU9"/>
<name>X6MFU9_RETFI</name>
<dbReference type="OrthoDB" id="439808at2759"/>
<dbReference type="SUPFAM" id="SSF54928">
    <property type="entry name" value="RNA-binding domain, RBD"/>
    <property type="match status" value="1"/>
</dbReference>
<dbReference type="GO" id="GO:0003723">
    <property type="term" value="F:RNA binding"/>
    <property type="evidence" value="ECO:0007669"/>
    <property type="project" value="UniProtKB-UniRule"/>
</dbReference>
<evidence type="ECO:0000256" key="2">
    <source>
        <dbReference type="SAM" id="MobiDB-lite"/>
    </source>
</evidence>
<feature type="region of interest" description="Disordered" evidence="2">
    <location>
        <begin position="106"/>
        <end position="148"/>
    </location>
</feature>
<evidence type="ECO:0000256" key="3">
    <source>
        <dbReference type="SAM" id="Phobius"/>
    </source>
</evidence>
<sequence length="313" mass="36925">MEMNQNPHQSQVFFFLFFYVKGGEANTGFFCFFFFFGLLRRLQLTKLIKTHTKKKKKNGKNKKKRSYHQLSATLENEFQELFGMQLNACSPVINRILKKINDPTLNQEQKQSQMHHHPLHGQDDINSSRTSVRTANNSNNNNPSKSTITQFRLGSNFELHYEKNRQLFEIFCPKCRQDTVTTAIKSPFKEDHRIVFMGGFAYGTSTKELEDALAKYDAKMVDCKGISFRNYGWSFVKLETPQQAEDLIARSPIQIRGRNIDVRPFIDRRRVVRVLCHKKKKNKNNIHYLIINNIIRHKKKKKFCKRKKKKKNR</sequence>
<evidence type="ECO:0000313" key="6">
    <source>
        <dbReference type="Proteomes" id="UP000023152"/>
    </source>
</evidence>
<feature type="domain" description="RRM" evidence="4">
    <location>
        <begin position="193"/>
        <end position="279"/>
    </location>
</feature>
<keyword evidence="3" id="KW-0472">Membrane</keyword>
<protein>
    <recommendedName>
        <fullName evidence="4">RRM domain-containing protein</fullName>
    </recommendedName>
</protein>
<dbReference type="InterPro" id="IPR000504">
    <property type="entry name" value="RRM_dom"/>
</dbReference>
<reference evidence="5 6" key="1">
    <citation type="journal article" date="2013" name="Curr. Biol.">
        <title>The Genome of the Foraminiferan Reticulomyxa filosa.</title>
        <authorList>
            <person name="Glockner G."/>
            <person name="Hulsmann N."/>
            <person name="Schleicher M."/>
            <person name="Noegel A.A."/>
            <person name="Eichinger L."/>
            <person name="Gallinger C."/>
            <person name="Pawlowski J."/>
            <person name="Sierra R."/>
            <person name="Euteneuer U."/>
            <person name="Pillet L."/>
            <person name="Moustafa A."/>
            <person name="Platzer M."/>
            <person name="Groth M."/>
            <person name="Szafranski K."/>
            <person name="Schliwa M."/>
        </authorList>
    </citation>
    <scope>NUCLEOTIDE SEQUENCE [LARGE SCALE GENOMIC DNA]</scope>
</reference>
<proteinExistence type="predicted"/>
<evidence type="ECO:0000259" key="4">
    <source>
        <dbReference type="PROSITE" id="PS50102"/>
    </source>
</evidence>
<evidence type="ECO:0000256" key="1">
    <source>
        <dbReference type="PROSITE-ProRule" id="PRU00176"/>
    </source>
</evidence>